<feature type="chain" id="PRO_5014972936" description="Lipoprotein" evidence="1">
    <location>
        <begin position="29"/>
        <end position="134"/>
    </location>
</feature>
<dbReference type="EMBL" id="CP014060">
    <property type="protein sequence ID" value="AUZ17948.1"/>
    <property type="molecule type" value="Genomic_DNA"/>
</dbReference>
<proteinExistence type="predicted"/>
<name>A0A2L0PTB3_ALCXX</name>
<protein>
    <recommendedName>
        <fullName evidence="4">Lipoprotein</fullName>
    </recommendedName>
</protein>
<gene>
    <name evidence="2" type="ORF">AL504_31220</name>
</gene>
<evidence type="ECO:0000313" key="2">
    <source>
        <dbReference type="EMBL" id="AUZ17948.1"/>
    </source>
</evidence>
<evidence type="ECO:0008006" key="4">
    <source>
        <dbReference type="Google" id="ProtNLM"/>
    </source>
</evidence>
<accession>A0A2L0PTB3</accession>
<dbReference type="PROSITE" id="PS51257">
    <property type="entry name" value="PROKAR_LIPOPROTEIN"/>
    <property type="match status" value="1"/>
</dbReference>
<reference evidence="3" key="1">
    <citation type="submission" date="2015-12" db="EMBL/GenBank/DDBJ databases">
        <title>FDA dAtabase for Regulatory Grade micrObial Sequences (FDA-ARGOS): Supporting development and validation of Infectious Disease Dx tests.</title>
        <authorList>
            <person name="Case J."/>
            <person name="Tallon L."/>
            <person name="Sadzewicz L."/>
            <person name="Sengamalay N."/>
            <person name="Ott S."/>
            <person name="Godinez A."/>
            <person name="Nagaraj S."/>
            <person name="Nadendla S."/>
            <person name="Sichtig H."/>
        </authorList>
    </citation>
    <scope>NUCLEOTIDE SEQUENCE [LARGE SCALE GENOMIC DNA]</scope>
    <source>
        <strain evidence="3">FDAARGOS_147</strain>
    </source>
</reference>
<dbReference type="AlphaFoldDB" id="A0A2L0PTB3"/>
<dbReference type="Proteomes" id="UP000060602">
    <property type="component" value="Chromosome"/>
</dbReference>
<keyword evidence="1" id="KW-0732">Signal</keyword>
<feature type="signal peptide" evidence="1">
    <location>
        <begin position="1"/>
        <end position="28"/>
    </location>
</feature>
<organism evidence="2 3">
    <name type="scientific">Alcaligenes xylosoxydans xylosoxydans</name>
    <name type="common">Achromobacter xylosoxidans</name>
    <dbReference type="NCBI Taxonomy" id="85698"/>
    <lineage>
        <taxon>Bacteria</taxon>
        <taxon>Pseudomonadati</taxon>
        <taxon>Pseudomonadota</taxon>
        <taxon>Betaproteobacteria</taxon>
        <taxon>Burkholderiales</taxon>
        <taxon>Alcaligenaceae</taxon>
        <taxon>Achromobacter</taxon>
    </lineage>
</organism>
<evidence type="ECO:0000256" key="1">
    <source>
        <dbReference type="SAM" id="SignalP"/>
    </source>
</evidence>
<sequence length="134" mass="14390">MNSKPSLYSRRLRGSALLLPLLLLAACAAPTTYRQDVRAIPVKGQPLTPDPPYVLEKLVPLLSITSGCKETPKSVAVALVAKSDDIRTNAAGTALISGSAREAWNFEACGRTIPMYVTYTFVADGRTAYNFSAK</sequence>
<dbReference type="RefSeq" id="WP_104021459.1">
    <property type="nucleotide sequence ID" value="NZ_CP014060.2"/>
</dbReference>
<evidence type="ECO:0000313" key="3">
    <source>
        <dbReference type="Proteomes" id="UP000060602"/>
    </source>
</evidence>